<dbReference type="InterPro" id="IPR039688">
    <property type="entry name" value="STAC1/2/3"/>
</dbReference>
<dbReference type="PANTHER" id="PTHR15135:SF7">
    <property type="entry name" value="STAC-LIKE, ISOFORM J"/>
    <property type="match status" value="1"/>
</dbReference>
<evidence type="ECO:0000256" key="2">
    <source>
        <dbReference type="ARBA" id="ARBA00004496"/>
    </source>
</evidence>
<evidence type="ECO:0000256" key="4">
    <source>
        <dbReference type="ARBA" id="ARBA00022490"/>
    </source>
</evidence>
<dbReference type="PANTHER" id="PTHR15135">
    <property type="entry name" value="STAC"/>
    <property type="match status" value="1"/>
</dbReference>
<keyword evidence="10" id="KW-1185">Reference proteome</keyword>
<evidence type="ECO:0008006" key="11">
    <source>
        <dbReference type="Google" id="ProtNLM"/>
    </source>
</evidence>
<dbReference type="AlphaFoldDB" id="A0A368G2B1"/>
<keyword evidence="3" id="KW-1003">Cell membrane</keyword>
<accession>A0A368G2B1</accession>
<evidence type="ECO:0000256" key="6">
    <source>
        <dbReference type="ARBA" id="ARBA00022771"/>
    </source>
</evidence>
<evidence type="ECO:0000313" key="9">
    <source>
        <dbReference type="EMBL" id="RCN38581.1"/>
    </source>
</evidence>
<organism evidence="9 10">
    <name type="scientific">Ancylostoma caninum</name>
    <name type="common">Dog hookworm</name>
    <dbReference type="NCBI Taxonomy" id="29170"/>
    <lineage>
        <taxon>Eukaryota</taxon>
        <taxon>Metazoa</taxon>
        <taxon>Ecdysozoa</taxon>
        <taxon>Nematoda</taxon>
        <taxon>Chromadorea</taxon>
        <taxon>Rhabditida</taxon>
        <taxon>Rhabditina</taxon>
        <taxon>Rhabditomorpha</taxon>
        <taxon>Strongyloidea</taxon>
        <taxon>Ancylostomatidae</taxon>
        <taxon>Ancylostomatinae</taxon>
        <taxon>Ancylostoma</taxon>
    </lineage>
</organism>
<keyword evidence="7" id="KW-0472">Membrane</keyword>
<evidence type="ECO:0000256" key="1">
    <source>
        <dbReference type="ARBA" id="ARBA00004236"/>
    </source>
</evidence>
<keyword evidence="6" id="KW-0479">Metal-binding</keyword>
<dbReference type="STRING" id="29170.A0A368G2B1"/>
<dbReference type="InterPro" id="IPR036028">
    <property type="entry name" value="SH3-like_dom_sf"/>
</dbReference>
<sequence>MLFPDFRQIHRSKTSPEADDADEIAVVGLPGDAAENQRSDQKPNEIQELSKKRFISGSKVMGGHLRHKNGSSDLSDWDRSCSPCNVNSRRGSAAAMLSGGYVVIHEYAPSNGAAPLVLGERVHVVDNGDPDWLHGFREHDRTERLLSFPATCVAMVQPGEQ</sequence>
<name>A0A368G2B1_ANCCA</name>
<evidence type="ECO:0000313" key="10">
    <source>
        <dbReference type="Proteomes" id="UP000252519"/>
    </source>
</evidence>
<reference evidence="9 10" key="1">
    <citation type="submission" date="2014-10" db="EMBL/GenBank/DDBJ databases">
        <title>Draft genome of the hookworm Ancylostoma caninum.</title>
        <authorList>
            <person name="Mitreva M."/>
        </authorList>
    </citation>
    <scope>NUCLEOTIDE SEQUENCE [LARGE SCALE GENOMIC DNA]</scope>
    <source>
        <strain evidence="9 10">Baltimore</strain>
    </source>
</reference>
<dbReference type="SUPFAM" id="SSF50044">
    <property type="entry name" value="SH3-domain"/>
    <property type="match status" value="1"/>
</dbReference>
<proteinExistence type="predicted"/>
<keyword evidence="5" id="KW-0677">Repeat</keyword>
<dbReference type="Proteomes" id="UP000252519">
    <property type="component" value="Unassembled WGS sequence"/>
</dbReference>
<keyword evidence="6" id="KW-0863">Zinc-finger</keyword>
<gene>
    <name evidence="9" type="ORF">ANCCAN_15489</name>
</gene>
<comment type="subcellular location">
    <subcellularLocation>
        <location evidence="1">Cell membrane</location>
    </subcellularLocation>
    <subcellularLocation>
        <location evidence="2">Cytoplasm</location>
    </subcellularLocation>
</comment>
<evidence type="ECO:0000256" key="7">
    <source>
        <dbReference type="ARBA" id="ARBA00023136"/>
    </source>
</evidence>
<keyword evidence="4" id="KW-0963">Cytoplasm</keyword>
<feature type="region of interest" description="Disordered" evidence="8">
    <location>
        <begin position="1"/>
        <end position="23"/>
    </location>
</feature>
<dbReference type="GO" id="GO:0005886">
    <property type="term" value="C:plasma membrane"/>
    <property type="evidence" value="ECO:0007669"/>
    <property type="project" value="UniProtKB-SubCell"/>
</dbReference>
<evidence type="ECO:0000256" key="8">
    <source>
        <dbReference type="SAM" id="MobiDB-lite"/>
    </source>
</evidence>
<protein>
    <recommendedName>
        <fullName evidence="11">SH3 domain-containing protein</fullName>
    </recommendedName>
</protein>
<keyword evidence="6" id="KW-0862">Zinc</keyword>
<evidence type="ECO:0000256" key="5">
    <source>
        <dbReference type="ARBA" id="ARBA00022737"/>
    </source>
</evidence>
<dbReference type="GO" id="GO:1903078">
    <property type="term" value="P:positive regulation of protein localization to plasma membrane"/>
    <property type="evidence" value="ECO:0007669"/>
    <property type="project" value="TreeGrafter"/>
</dbReference>
<dbReference type="OrthoDB" id="6250593at2759"/>
<dbReference type="EMBL" id="JOJR01000388">
    <property type="protein sequence ID" value="RCN38581.1"/>
    <property type="molecule type" value="Genomic_DNA"/>
</dbReference>
<evidence type="ECO:0000256" key="3">
    <source>
        <dbReference type="ARBA" id="ARBA00022475"/>
    </source>
</evidence>
<dbReference type="GO" id="GO:0005737">
    <property type="term" value="C:cytoplasm"/>
    <property type="evidence" value="ECO:0007669"/>
    <property type="project" value="UniProtKB-SubCell"/>
</dbReference>
<feature type="non-terminal residue" evidence="9">
    <location>
        <position position="161"/>
    </location>
</feature>
<comment type="caution">
    <text evidence="9">The sequence shown here is derived from an EMBL/GenBank/DDBJ whole genome shotgun (WGS) entry which is preliminary data.</text>
</comment>
<dbReference type="GO" id="GO:0008270">
    <property type="term" value="F:zinc ion binding"/>
    <property type="evidence" value="ECO:0007669"/>
    <property type="project" value="UniProtKB-KW"/>
</dbReference>
<dbReference type="GO" id="GO:0003009">
    <property type="term" value="P:skeletal muscle contraction"/>
    <property type="evidence" value="ECO:0007669"/>
    <property type="project" value="TreeGrafter"/>
</dbReference>